<dbReference type="GO" id="GO:0046982">
    <property type="term" value="F:protein heterodimerization activity"/>
    <property type="evidence" value="ECO:0007669"/>
    <property type="project" value="InterPro"/>
</dbReference>
<organism evidence="1 2">
    <name type="scientific">Rhizopus stolonifer</name>
    <name type="common">Rhizopus nigricans</name>
    <dbReference type="NCBI Taxonomy" id="4846"/>
    <lineage>
        <taxon>Eukaryota</taxon>
        <taxon>Fungi</taxon>
        <taxon>Fungi incertae sedis</taxon>
        <taxon>Mucoromycota</taxon>
        <taxon>Mucoromycotina</taxon>
        <taxon>Mucoromycetes</taxon>
        <taxon>Mucorales</taxon>
        <taxon>Mucorineae</taxon>
        <taxon>Rhizopodaceae</taxon>
        <taxon>Rhizopus</taxon>
    </lineage>
</organism>
<protein>
    <recommendedName>
        <fullName evidence="3">Transcription factor CBF/NF-Y/archaeal histone domain-containing protein</fullName>
    </recommendedName>
</protein>
<name>A0A367KEZ3_RHIST</name>
<keyword evidence="2" id="KW-1185">Reference proteome</keyword>
<dbReference type="AlphaFoldDB" id="A0A367KEZ3"/>
<comment type="caution">
    <text evidence="1">The sequence shown here is derived from an EMBL/GenBank/DDBJ whole genome shotgun (WGS) entry which is preliminary data.</text>
</comment>
<evidence type="ECO:0000313" key="2">
    <source>
        <dbReference type="Proteomes" id="UP000253551"/>
    </source>
</evidence>
<evidence type="ECO:0008006" key="3">
    <source>
        <dbReference type="Google" id="ProtNLM"/>
    </source>
</evidence>
<evidence type="ECO:0000313" key="1">
    <source>
        <dbReference type="EMBL" id="RCI00748.1"/>
    </source>
</evidence>
<dbReference type="EMBL" id="PJQM01001806">
    <property type="protein sequence ID" value="RCI00748.1"/>
    <property type="molecule type" value="Genomic_DNA"/>
</dbReference>
<proteinExistence type="predicted"/>
<accession>A0A367KEZ3</accession>
<gene>
    <name evidence="1" type="ORF">CU098_012171</name>
</gene>
<feature type="non-terminal residue" evidence="1">
    <location>
        <position position="71"/>
    </location>
</feature>
<reference evidence="1 2" key="1">
    <citation type="journal article" date="2018" name="G3 (Bethesda)">
        <title>Phylogenetic and Phylogenomic Definition of Rhizopus Species.</title>
        <authorList>
            <person name="Gryganskyi A.P."/>
            <person name="Golan J."/>
            <person name="Dolatabadi S."/>
            <person name="Mondo S."/>
            <person name="Robb S."/>
            <person name="Idnurm A."/>
            <person name="Muszewska A."/>
            <person name="Steczkiewicz K."/>
            <person name="Masonjones S."/>
            <person name="Liao H.L."/>
            <person name="Gajdeczka M.T."/>
            <person name="Anike F."/>
            <person name="Vuek A."/>
            <person name="Anishchenko I.M."/>
            <person name="Voigt K."/>
            <person name="de Hoog G.S."/>
            <person name="Smith M.E."/>
            <person name="Heitman J."/>
            <person name="Vilgalys R."/>
            <person name="Stajich J.E."/>
        </authorList>
    </citation>
    <scope>NUCLEOTIDE SEQUENCE [LARGE SCALE GENOMIC DNA]</scope>
    <source>
        <strain evidence="1 2">LSU 92-RS-03</strain>
    </source>
</reference>
<dbReference type="InterPro" id="IPR009072">
    <property type="entry name" value="Histone-fold"/>
</dbReference>
<dbReference type="Gene3D" id="1.10.20.10">
    <property type="entry name" value="Histone, subunit A"/>
    <property type="match status" value="1"/>
</dbReference>
<sequence length="71" mass="8296">MVKISTEVPKKARKNFRAGVSKRLHSKLSPDVDDLIYLDFLIFMDQLVKNTEQHVGRRRMIEPEDIEAVLE</sequence>
<dbReference type="OrthoDB" id="2543597at2759"/>
<dbReference type="Proteomes" id="UP000253551">
    <property type="component" value="Unassembled WGS sequence"/>
</dbReference>